<name>A0ABC8KNU4_ERUVS</name>
<dbReference type="EMBL" id="CAKOAT010238487">
    <property type="protein sequence ID" value="CAH8357887.1"/>
    <property type="molecule type" value="Genomic_DNA"/>
</dbReference>
<dbReference type="AlphaFoldDB" id="A0ABC8KNU4"/>
<keyword evidence="3" id="KW-1185">Reference proteome</keyword>
<feature type="transmembrane region" description="Helical" evidence="1">
    <location>
        <begin position="87"/>
        <end position="108"/>
    </location>
</feature>
<organism evidence="2 3">
    <name type="scientific">Eruca vesicaria subsp. sativa</name>
    <name type="common">Garden rocket</name>
    <name type="synonym">Eruca sativa</name>
    <dbReference type="NCBI Taxonomy" id="29727"/>
    <lineage>
        <taxon>Eukaryota</taxon>
        <taxon>Viridiplantae</taxon>
        <taxon>Streptophyta</taxon>
        <taxon>Embryophyta</taxon>
        <taxon>Tracheophyta</taxon>
        <taxon>Spermatophyta</taxon>
        <taxon>Magnoliopsida</taxon>
        <taxon>eudicotyledons</taxon>
        <taxon>Gunneridae</taxon>
        <taxon>Pentapetalae</taxon>
        <taxon>rosids</taxon>
        <taxon>malvids</taxon>
        <taxon>Brassicales</taxon>
        <taxon>Brassicaceae</taxon>
        <taxon>Brassiceae</taxon>
        <taxon>Eruca</taxon>
    </lineage>
</organism>
<keyword evidence="1" id="KW-1133">Transmembrane helix</keyword>
<evidence type="ECO:0000313" key="3">
    <source>
        <dbReference type="Proteomes" id="UP001642260"/>
    </source>
</evidence>
<keyword evidence="1" id="KW-0812">Transmembrane</keyword>
<evidence type="ECO:0000256" key="1">
    <source>
        <dbReference type="SAM" id="Phobius"/>
    </source>
</evidence>
<feature type="transmembrane region" description="Helical" evidence="1">
    <location>
        <begin position="20"/>
        <end position="38"/>
    </location>
</feature>
<dbReference type="Proteomes" id="UP001642260">
    <property type="component" value="Unassembled WGS sequence"/>
</dbReference>
<sequence length="126" mass="14420">MEPLVKLLLKEVEGTLDCMTVLLFIATIIVFLVSSFPYKKHIRDWQINEFKVAASDHKSLVFLFYFLCCASTTINENRDDQNQTNPGLVVVLRFLIKSGYAMVSFLLFDKICVILRSKPPLESTNI</sequence>
<reference evidence="2 3" key="1">
    <citation type="submission" date="2022-03" db="EMBL/GenBank/DDBJ databases">
        <authorList>
            <person name="Macdonald S."/>
            <person name="Ahmed S."/>
            <person name="Newling K."/>
        </authorList>
    </citation>
    <scope>NUCLEOTIDE SEQUENCE [LARGE SCALE GENOMIC DNA]</scope>
</reference>
<protein>
    <submittedName>
        <fullName evidence="2">Uncharacterized protein</fullName>
    </submittedName>
</protein>
<keyword evidence="1" id="KW-0472">Membrane</keyword>
<comment type="caution">
    <text evidence="2">The sequence shown here is derived from an EMBL/GenBank/DDBJ whole genome shotgun (WGS) entry which is preliminary data.</text>
</comment>
<feature type="transmembrane region" description="Helical" evidence="1">
    <location>
        <begin position="59"/>
        <end position="75"/>
    </location>
</feature>
<gene>
    <name evidence="2" type="ORF">ERUC_LOCUS23643</name>
</gene>
<proteinExistence type="predicted"/>
<accession>A0ABC8KNU4</accession>
<evidence type="ECO:0000313" key="2">
    <source>
        <dbReference type="EMBL" id="CAH8357887.1"/>
    </source>
</evidence>